<evidence type="ECO:0000313" key="3">
    <source>
        <dbReference type="EMBL" id="MBC8558696.1"/>
    </source>
</evidence>
<name>A0A926DZU2_9FIRM</name>
<proteinExistence type="predicted"/>
<dbReference type="PROSITE" id="PS51677">
    <property type="entry name" value="NODB"/>
    <property type="match status" value="1"/>
</dbReference>
<dbReference type="InterPro" id="IPR002509">
    <property type="entry name" value="NODB_dom"/>
</dbReference>
<dbReference type="Proteomes" id="UP000610760">
    <property type="component" value="Unassembled WGS sequence"/>
</dbReference>
<dbReference type="Pfam" id="PF01522">
    <property type="entry name" value="Polysacc_deac_1"/>
    <property type="match status" value="1"/>
</dbReference>
<gene>
    <name evidence="3" type="ORF">H8710_01300</name>
</gene>
<accession>A0A926DZU2</accession>
<protein>
    <submittedName>
        <fullName evidence="3">Polysaccharide deacetylase family protein</fullName>
    </submittedName>
</protein>
<comment type="caution">
    <text evidence="3">The sequence shown here is derived from an EMBL/GenBank/DDBJ whole genome shotgun (WGS) entry which is preliminary data.</text>
</comment>
<dbReference type="InterPro" id="IPR011330">
    <property type="entry name" value="Glyco_hydro/deAcase_b/a-brl"/>
</dbReference>
<evidence type="ECO:0000259" key="2">
    <source>
        <dbReference type="PROSITE" id="PS51677"/>
    </source>
</evidence>
<feature type="region of interest" description="Disordered" evidence="1">
    <location>
        <begin position="1"/>
        <end position="47"/>
    </location>
</feature>
<dbReference type="EMBL" id="JACRSV010000001">
    <property type="protein sequence ID" value="MBC8558696.1"/>
    <property type="molecule type" value="Genomic_DNA"/>
</dbReference>
<dbReference type="GO" id="GO:0016020">
    <property type="term" value="C:membrane"/>
    <property type="evidence" value="ECO:0007669"/>
    <property type="project" value="TreeGrafter"/>
</dbReference>
<dbReference type="AlphaFoldDB" id="A0A926DZU2"/>
<dbReference type="InterPro" id="IPR050248">
    <property type="entry name" value="Polysacc_deacetylase_ArnD"/>
</dbReference>
<keyword evidence="4" id="KW-1185">Reference proteome</keyword>
<dbReference type="GO" id="GO:0016810">
    <property type="term" value="F:hydrolase activity, acting on carbon-nitrogen (but not peptide) bonds"/>
    <property type="evidence" value="ECO:0007669"/>
    <property type="project" value="InterPro"/>
</dbReference>
<organism evidence="3 4">
    <name type="scientific">Fumia xinanensis</name>
    <dbReference type="NCBI Taxonomy" id="2763659"/>
    <lineage>
        <taxon>Bacteria</taxon>
        <taxon>Bacillati</taxon>
        <taxon>Bacillota</taxon>
        <taxon>Clostridia</taxon>
        <taxon>Eubacteriales</taxon>
        <taxon>Oscillospiraceae</taxon>
        <taxon>Fumia</taxon>
    </lineage>
</organism>
<evidence type="ECO:0000313" key="4">
    <source>
        <dbReference type="Proteomes" id="UP000610760"/>
    </source>
</evidence>
<sequence>MSNLESNASSGISDGKSDLSSALSDGNSDNNNSSESAPASGASSEVAAEIHVSPATVDLSSLDGTKQGWGQGVQLDDQNRPISSLQFQEKYGKYDAYFIGNDEKVIYLTFDEGYENGYTATILDTLKEKNVPAVFFVTMDYVKKEPDLVKRMIDEGHAVGNHSDKHVSYPTVSTERCEQETMNLHHYIDENFGYKMTLFRPPMGEFSERVLAQTQQLGYKTMLWSYAYKDWDPKNQMDNTKALEKVNGALHNGAIYLLHAVGSTNNDILGDFIDYARSQGYEFKLFQ</sequence>
<evidence type="ECO:0000256" key="1">
    <source>
        <dbReference type="SAM" id="MobiDB-lite"/>
    </source>
</evidence>
<dbReference type="SUPFAM" id="SSF88713">
    <property type="entry name" value="Glycoside hydrolase/deacetylase"/>
    <property type="match status" value="1"/>
</dbReference>
<feature type="domain" description="NodB homology" evidence="2">
    <location>
        <begin position="104"/>
        <end position="284"/>
    </location>
</feature>
<dbReference type="PANTHER" id="PTHR10587">
    <property type="entry name" value="GLYCOSYL TRANSFERASE-RELATED"/>
    <property type="match status" value="1"/>
</dbReference>
<dbReference type="GO" id="GO:0005975">
    <property type="term" value="P:carbohydrate metabolic process"/>
    <property type="evidence" value="ECO:0007669"/>
    <property type="project" value="InterPro"/>
</dbReference>
<feature type="compositionally biased region" description="Low complexity" evidence="1">
    <location>
        <begin position="18"/>
        <end position="45"/>
    </location>
</feature>
<feature type="compositionally biased region" description="Polar residues" evidence="1">
    <location>
        <begin position="1"/>
        <end position="12"/>
    </location>
</feature>
<reference evidence="3" key="1">
    <citation type="submission" date="2020-08" db="EMBL/GenBank/DDBJ databases">
        <title>Genome public.</title>
        <authorList>
            <person name="Liu C."/>
            <person name="Sun Q."/>
        </authorList>
    </citation>
    <scope>NUCLEOTIDE SEQUENCE</scope>
    <source>
        <strain evidence="3">NSJ-33</strain>
    </source>
</reference>
<dbReference type="PANTHER" id="PTHR10587:SF78">
    <property type="entry name" value="PEPTIDOGLYCAN-N-ACETYLMURAMIC ACID DEACETYLASE PDAA"/>
    <property type="match status" value="1"/>
</dbReference>
<dbReference type="Gene3D" id="3.20.20.370">
    <property type="entry name" value="Glycoside hydrolase/deacetylase"/>
    <property type="match status" value="1"/>
</dbReference>